<evidence type="ECO:0000256" key="2">
    <source>
        <dbReference type="SAM" id="SignalP"/>
    </source>
</evidence>
<evidence type="ECO:0008006" key="4">
    <source>
        <dbReference type="Google" id="ProtNLM"/>
    </source>
</evidence>
<evidence type="ECO:0000256" key="1">
    <source>
        <dbReference type="SAM" id="MobiDB-lite"/>
    </source>
</evidence>
<reference evidence="3" key="1">
    <citation type="submission" date="2021-01" db="EMBL/GenBank/DDBJ databases">
        <title>Whole genome shotgun sequence of Actinoplanes capillaceus NBRC 16408.</title>
        <authorList>
            <person name="Komaki H."/>
            <person name="Tamura T."/>
        </authorList>
    </citation>
    <scope>NUCLEOTIDE SEQUENCE [LARGE SCALE GENOMIC DNA]</scope>
    <source>
        <strain evidence="3">NBRC 16408</strain>
    </source>
</reference>
<dbReference type="EMBL" id="BOMF01000184">
    <property type="protein sequence ID" value="GID51470.1"/>
    <property type="molecule type" value="Genomic_DNA"/>
</dbReference>
<dbReference type="RefSeq" id="WP_239141885.1">
    <property type="nucleotide sequence ID" value="NZ_BAAAGQ010000073.1"/>
</dbReference>
<sequence>MKRHAAVAFALVGALVTAGCTGSEEPSGTGTPASSAPSGPAPSSMTFDEAYRQVPIDGTKDMPITWDLSQVPDSEQVLAARRTLAYWYWHRSTTDWASTRPIGPFVFTERLYQSALAQFADNTVNDDPSSGPLWVKTMGVEETGPDQVRVTFCTDRGHWRDADDSGVPKDRANLESYVLKYEQTGDGERRWLTDSLIDNAVDREAQFGAECTKWAQHQP</sequence>
<feature type="region of interest" description="Disordered" evidence="1">
    <location>
        <begin position="22"/>
        <end position="46"/>
    </location>
</feature>
<dbReference type="PROSITE" id="PS51257">
    <property type="entry name" value="PROKAR_LIPOPROTEIN"/>
    <property type="match status" value="1"/>
</dbReference>
<feature type="signal peptide" evidence="2">
    <location>
        <begin position="1"/>
        <end position="18"/>
    </location>
</feature>
<evidence type="ECO:0000313" key="3">
    <source>
        <dbReference type="EMBL" id="GID51470.1"/>
    </source>
</evidence>
<name>A0ABQ3WYY1_9ACTN</name>
<feature type="chain" id="PRO_5045830625" description="Lipoprotein" evidence="2">
    <location>
        <begin position="19"/>
        <end position="219"/>
    </location>
</feature>
<organism evidence="3">
    <name type="scientific">Actinoplanes campanulatus</name>
    <dbReference type="NCBI Taxonomy" id="113559"/>
    <lineage>
        <taxon>Bacteria</taxon>
        <taxon>Bacillati</taxon>
        <taxon>Actinomycetota</taxon>
        <taxon>Actinomycetes</taxon>
        <taxon>Micromonosporales</taxon>
        <taxon>Micromonosporaceae</taxon>
        <taxon>Actinoplanes</taxon>
    </lineage>
</organism>
<feature type="compositionally biased region" description="Low complexity" evidence="1">
    <location>
        <begin position="26"/>
        <end position="44"/>
    </location>
</feature>
<gene>
    <name evidence="3" type="ORF">Aca07nite_87450</name>
</gene>
<protein>
    <recommendedName>
        <fullName evidence="4">Lipoprotein</fullName>
    </recommendedName>
</protein>
<keyword evidence="2" id="KW-0732">Signal</keyword>
<comment type="caution">
    <text evidence="3">The sequence shown here is derived from an EMBL/GenBank/DDBJ whole genome shotgun (WGS) entry which is preliminary data.</text>
</comment>
<accession>A0ABQ3WYY1</accession>
<proteinExistence type="predicted"/>